<protein>
    <submittedName>
        <fullName evidence="2">Acetoacetyl-CoA synthetase</fullName>
    </submittedName>
</protein>
<dbReference type="Gene3D" id="3.30.300.30">
    <property type="match status" value="1"/>
</dbReference>
<gene>
    <name evidence="2" type="primary">aacs</name>
    <name evidence="2" type="ORF">LCER1_G000727</name>
</gene>
<dbReference type="PANTHER" id="PTHR42921">
    <property type="entry name" value="ACETOACETYL-COA SYNTHETASE"/>
    <property type="match status" value="1"/>
</dbReference>
<dbReference type="InterPro" id="IPR000873">
    <property type="entry name" value="AMP-dep_synth/lig_dom"/>
</dbReference>
<dbReference type="EMBL" id="QGMG01000006">
    <property type="protein sequence ID" value="TVY59332.1"/>
    <property type="molecule type" value="Genomic_DNA"/>
</dbReference>
<evidence type="ECO:0000313" key="2">
    <source>
        <dbReference type="EMBL" id="TVY59332.1"/>
    </source>
</evidence>
<dbReference type="NCBIfam" id="TIGR01217">
    <property type="entry name" value="ac_ac_CoA_syn"/>
    <property type="match status" value="1"/>
</dbReference>
<dbReference type="GO" id="GO:0030729">
    <property type="term" value="F:acetoacetate-CoA ligase activity"/>
    <property type="evidence" value="ECO:0007669"/>
    <property type="project" value="InterPro"/>
</dbReference>
<dbReference type="PROSITE" id="PS00455">
    <property type="entry name" value="AMP_BINDING"/>
    <property type="match status" value="1"/>
</dbReference>
<feature type="domain" description="AMP-dependent synthetase/ligase" evidence="1">
    <location>
        <begin position="125"/>
        <end position="508"/>
    </location>
</feature>
<dbReference type="InterPro" id="IPR042099">
    <property type="entry name" value="ANL_N_sf"/>
</dbReference>
<evidence type="ECO:0000313" key="3">
    <source>
        <dbReference type="Proteomes" id="UP000481288"/>
    </source>
</evidence>
<dbReference type="GO" id="GO:0006629">
    <property type="term" value="P:lipid metabolic process"/>
    <property type="evidence" value="ECO:0007669"/>
    <property type="project" value="InterPro"/>
</dbReference>
<dbReference type="InterPro" id="IPR020845">
    <property type="entry name" value="AMP-binding_CS"/>
</dbReference>
<dbReference type="InterPro" id="IPR005914">
    <property type="entry name" value="Acac_CoA_synth"/>
</dbReference>
<reference evidence="2 3" key="1">
    <citation type="submission" date="2018-05" db="EMBL/GenBank/DDBJ databases">
        <title>Whole genome sequencing for identification of molecular markers to develop diagnostic detection tools for the regulated plant pathogen Lachnellula willkommii.</title>
        <authorList>
            <person name="Giroux E."/>
            <person name="Bilodeau G."/>
        </authorList>
    </citation>
    <scope>NUCLEOTIDE SEQUENCE [LARGE SCALE GENOMIC DNA]</scope>
    <source>
        <strain evidence="2 3">CBS 625.97</strain>
    </source>
</reference>
<dbReference type="Proteomes" id="UP000481288">
    <property type="component" value="Unassembled WGS sequence"/>
</dbReference>
<keyword evidence="3" id="KW-1185">Reference proteome</keyword>
<sequence length="699" mass="77294">MTTAMKMAALWKHPAPEQTQMYKFMQDINLQNNLKLKTFEELHDYSTTNTSAFWHAVFQHTNLVYGGNYSQVVDESAAIESVPPWFEGVNLNFAENLLYSGPESRLADGGRLITGKEDAKIAITEVTEMQTDAKHITWAQMRVEVAQMALAMKRQGVRRRDRVAVVSGNSFNTLKVFLGVTALGGIFSSTSPDMGVSGVLDRLLHLKPKLVFCDDAAVYNGKTMDLRGNIGGVVEGLVIVEEFQGVVVMPRFQTRPLDISSVPRSQRLDKFLGESLHPQAVTNFEFERVAFKDPFLIVYSSGTSGVPKCIVHSVGGVLLSSAVHNVLHIDQNPTDTVLQFTTTGWIMYLLNVVHLIHGARLVLYDGSPFYPEITSYLRLISTNKVTMLGTSPKWLGEIQKRGINPRTIVDLASLRVITSTGSVLPEAIFRWIYNQGFPPGIHVANVSGGTDIAGAFACGNPLTPVYASGMQGPPLGIALSVYEEEDGTGLTGRTAQSGTPGELVVTKPFPNMPTSFWGPEGKENYFTSYFEKFRHVWTQGDNIVFLPGSRRLNFIGRSDGVLNPAGIRFGSSELYSIIEQQFPQVADSIAVGQKRPKDSDEHVVLFLMMKPGEEFTPRLRAKVKMAIGKALGPRYIPAFIFETPEIPTTINLKKVELPVKKILCGKTVNPSSTLVNPHSLKYFYQFVHIERIQQEASKL</sequence>
<comment type="caution">
    <text evidence="2">The sequence shown here is derived from an EMBL/GenBank/DDBJ whole genome shotgun (WGS) entry which is preliminary data.</text>
</comment>
<accession>A0A7D8YZ79</accession>
<dbReference type="InterPro" id="IPR045851">
    <property type="entry name" value="AMP-bd_C_sf"/>
</dbReference>
<dbReference type="AlphaFoldDB" id="A0A7D8YZ79"/>
<proteinExistence type="predicted"/>
<dbReference type="PANTHER" id="PTHR42921:SF4">
    <property type="entry name" value="ACETOACETYL-COA SYNTHASE (AFU_ORTHOLOGUE AFUA_8G04770)"/>
    <property type="match status" value="1"/>
</dbReference>
<dbReference type="Gene3D" id="3.40.50.12780">
    <property type="entry name" value="N-terminal domain of ligase-like"/>
    <property type="match status" value="1"/>
</dbReference>
<name>A0A7D8YZ79_9HELO</name>
<organism evidence="2 3">
    <name type="scientific">Lachnellula cervina</name>
    <dbReference type="NCBI Taxonomy" id="1316786"/>
    <lineage>
        <taxon>Eukaryota</taxon>
        <taxon>Fungi</taxon>
        <taxon>Dikarya</taxon>
        <taxon>Ascomycota</taxon>
        <taxon>Pezizomycotina</taxon>
        <taxon>Leotiomycetes</taxon>
        <taxon>Helotiales</taxon>
        <taxon>Lachnaceae</taxon>
        <taxon>Lachnellula</taxon>
    </lineage>
</organism>
<dbReference type="Pfam" id="PF00501">
    <property type="entry name" value="AMP-binding"/>
    <property type="match status" value="1"/>
</dbReference>
<dbReference type="OrthoDB" id="10253869at2759"/>
<evidence type="ECO:0000259" key="1">
    <source>
        <dbReference type="Pfam" id="PF00501"/>
    </source>
</evidence>
<dbReference type="SUPFAM" id="SSF56801">
    <property type="entry name" value="Acetyl-CoA synthetase-like"/>
    <property type="match status" value="1"/>
</dbReference>